<dbReference type="PROSITE" id="PS50405">
    <property type="entry name" value="GST_CTER"/>
    <property type="match status" value="1"/>
</dbReference>
<accession>A0A7D4BEP3</accession>
<sequence>MTAVLMHAPKACSLAARFAAAEGDVALDTAWLNLRTKELERGGSLYDFNPLGQVSTLKLDDGTILTETSVALLWIQTQSENADFRIDPSDPRYFQLVRWLGFCATELHKQIFRVVFYGEATDEVKDRIRELAPQRFGLLNRHLASTPYLLGDRFSAADAYLAWFFVLSDKAGLTHGSYPALTFYRDRVLSRPKIRELIAIDEKRYAELS</sequence>
<dbReference type="Proteomes" id="UP000504693">
    <property type="component" value="Chromosome"/>
</dbReference>
<dbReference type="KEGG" id="emv:HQR01_00900"/>
<dbReference type="GO" id="GO:0016740">
    <property type="term" value="F:transferase activity"/>
    <property type="evidence" value="ECO:0007669"/>
    <property type="project" value="UniProtKB-KW"/>
</dbReference>
<dbReference type="SUPFAM" id="SSF52833">
    <property type="entry name" value="Thioredoxin-like"/>
    <property type="match status" value="1"/>
</dbReference>
<dbReference type="CDD" id="cd03057">
    <property type="entry name" value="GST_N_Beta"/>
    <property type="match status" value="1"/>
</dbReference>
<organism evidence="2 3">
    <name type="scientific">Erythrobacter mangrovi</name>
    <dbReference type="NCBI Taxonomy" id="2739433"/>
    <lineage>
        <taxon>Bacteria</taxon>
        <taxon>Pseudomonadati</taxon>
        <taxon>Pseudomonadota</taxon>
        <taxon>Alphaproteobacteria</taxon>
        <taxon>Sphingomonadales</taxon>
        <taxon>Erythrobacteraceae</taxon>
        <taxon>Erythrobacter/Porphyrobacter group</taxon>
        <taxon>Erythrobacter</taxon>
    </lineage>
</organism>
<feature type="domain" description="GST C-terminal" evidence="1">
    <location>
        <begin position="89"/>
        <end position="208"/>
    </location>
</feature>
<dbReference type="Gene3D" id="3.40.30.10">
    <property type="entry name" value="Glutaredoxin"/>
    <property type="match status" value="1"/>
</dbReference>
<name>A0A7D4BEP3_9SPHN</name>
<keyword evidence="3" id="KW-1185">Reference proteome</keyword>
<dbReference type="InterPro" id="IPR010987">
    <property type="entry name" value="Glutathione-S-Trfase_C-like"/>
</dbReference>
<dbReference type="EMBL" id="CP053921">
    <property type="protein sequence ID" value="QKG70042.1"/>
    <property type="molecule type" value="Genomic_DNA"/>
</dbReference>
<gene>
    <name evidence="2" type="ORF">HQR01_00900</name>
</gene>
<dbReference type="Pfam" id="PF14497">
    <property type="entry name" value="GST_C_3"/>
    <property type="match status" value="1"/>
</dbReference>
<dbReference type="InterPro" id="IPR036249">
    <property type="entry name" value="Thioredoxin-like_sf"/>
</dbReference>
<dbReference type="RefSeq" id="WP_173211928.1">
    <property type="nucleotide sequence ID" value="NZ_CP053921.1"/>
</dbReference>
<dbReference type="InterPro" id="IPR036282">
    <property type="entry name" value="Glutathione-S-Trfase_C_sf"/>
</dbReference>
<dbReference type="AlphaFoldDB" id="A0A7D4BEP3"/>
<dbReference type="SUPFAM" id="SSF47616">
    <property type="entry name" value="GST C-terminal domain-like"/>
    <property type="match status" value="1"/>
</dbReference>
<evidence type="ECO:0000259" key="1">
    <source>
        <dbReference type="PROSITE" id="PS50405"/>
    </source>
</evidence>
<dbReference type="Gene3D" id="1.20.1050.10">
    <property type="match status" value="1"/>
</dbReference>
<dbReference type="PANTHER" id="PTHR44051">
    <property type="entry name" value="GLUTATHIONE S-TRANSFERASE-RELATED"/>
    <property type="match status" value="1"/>
</dbReference>
<proteinExistence type="predicted"/>
<dbReference type="PANTHER" id="PTHR44051:SF8">
    <property type="entry name" value="GLUTATHIONE S-TRANSFERASE GSTA"/>
    <property type="match status" value="1"/>
</dbReference>
<protein>
    <submittedName>
        <fullName evidence="2">Glutathione S-transferase C-terminal domain-containing protein</fullName>
    </submittedName>
</protein>
<reference evidence="2 3" key="1">
    <citation type="submission" date="2020-05" db="EMBL/GenBank/DDBJ databases">
        <title>Erythrobacter mangrovi sp. nov., isolated from rhizosphere soil of mangrove plant (Kandelia candel).</title>
        <authorList>
            <person name="Ye Y.H."/>
        </authorList>
    </citation>
    <scope>NUCLEOTIDE SEQUENCE [LARGE SCALE GENOMIC DNA]</scope>
    <source>
        <strain evidence="2 3">EB310</strain>
    </source>
</reference>
<evidence type="ECO:0000313" key="3">
    <source>
        <dbReference type="Proteomes" id="UP000504693"/>
    </source>
</evidence>
<dbReference type="CDD" id="cd03188">
    <property type="entry name" value="GST_C_Beta"/>
    <property type="match status" value="1"/>
</dbReference>
<keyword evidence="2" id="KW-0808">Transferase</keyword>
<dbReference type="InterPro" id="IPR004046">
    <property type="entry name" value="GST_C"/>
</dbReference>
<evidence type="ECO:0000313" key="2">
    <source>
        <dbReference type="EMBL" id="QKG70042.1"/>
    </source>
</evidence>